<dbReference type="GO" id="GO:0003917">
    <property type="term" value="F:DNA topoisomerase type I (single strand cut, ATP-independent) activity"/>
    <property type="evidence" value="ECO:0007669"/>
    <property type="project" value="UniProtKB-EC"/>
</dbReference>
<dbReference type="GO" id="GO:0006265">
    <property type="term" value="P:DNA topological change"/>
    <property type="evidence" value="ECO:0007669"/>
    <property type="project" value="InterPro"/>
</dbReference>
<dbReference type="InterPro" id="IPR006171">
    <property type="entry name" value="TOPRIM_dom"/>
</dbReference>
<evidence type="ECO:0000256" key="8">
    <source>
        <dbReference type="ARBA" id="ARBA00023235"/>
    </source>
</evidence>
<dbReference type="InterPro" id="IPR003121">
    <property type="entry name" value="SWIB_MDM2_domain"/>
</dbReference>
<comment type="catalytic activity">
    <reaction evidence="1">
        <text>ATP-independent breakage of single-stranded DNA, followed by passage and rejoining.</text>
        <dbReference type="EC" id="5.6.2.1"/>
    </reaction>
</comment>
<dbReference type="Pfam" id="PF01751">
    <property type="entry name" value="Toprim"/>
    <property type="match status" value="1"/>
</dbReference>
<evidence type="ECO:0000313" key="17">
    <source>
        <dbReference type="EMBL" id="QTD45563.1"/>
    </source>
</evidence>
<dbReference type="NCBIfam" id="NF006032">
    <property type="entry name" value="PRK08173.1"/>
    <property type="match status" value="1"/>
</dbReference>
<evidence type="ECO:0000259" key="15">
    <source>
        <dbReference type="PROSITE" id="PS51925"/>
    </source>
</evidence>
<evidence type="ECO:0000256" key="1">
    <source>
        <dbReference type="ARBA" id="ARBA00000213"/>
    </source>
</evidence>
<dbReference type="PROSITE" id="PS50880">
    <property type="entry name" value="TOPRIM"/>
    <property type="match status" value="1"/>
</dbReference>
<dbReference type="CDD" id="cd00186">
    <property type="entry name" value="TOP1Ac"/>
    <property type="match status" value="1"/>
</dbReference>
<dbReference type="SUPFAM" id="SSF47592">
    <property type="entry name" value="SWIB/MDM2 domain"/>
    <property type="match status" value="1"/>
</dbReference>
<feature type="compositionally biased region" description="Low complexity" evidence="13">
    <location>
        <begin position="865"/>
        <end position="888"/>
    </location>
</feature>
<evidence type="ECO:0000256" key="4">
    <source>
        <dbReference type="ARBA" id="ARBA00022723"/>
    </source>
</evidence>
<keyword evidence="18" id="KW-1185">Reference proteome</keyword>
<dbReference type="EC" id="5.6.2.1" evidence="3"/>
<evidence type="ECO:0000259" key="14">
    <source>
        <dbReference type="PROSITE" id="PS50880"/>
    </source>
</evidence>
<evidence type="ECO:0000256" key="7">
    <source>
        <dbReference type="ARBA" id="ARBA00023125"/>
    </source>
</evidence>
<dbReference type="Gene3D" id="1.10.460.10">
    <property type="entry name" value="Topoisomerase I, domain 2"/>
    <property type="match status" value="1"/>
</dbReference>
<evidence type="ECO:0000256" key="13">
    <source>
        <dbReference type="SAM" id="MobiDB-lite"/>
    </source>
</evidence>
<dbReference type="InterPro" id="IPR000380">
    <property type="entry name" value="Topo_IA"/>
</dbReference>
<comment type="similarity">
    <text evidence="2">Belongs to the type IA topoisomerase family.</text>
</comment>
<dbReference type="InterPro" id="IPR013826">
    <property type="entry name" value="Topo_IA_cen_sub3"/>
</dbReference>
<gene>
    <name evidence="17" type="ORF">J1M35_01140</name>
</gene>
<accession>A0A975CFN1</accession>
<feature type="domain" description="DM2" evidence="15">
    <location>
        <begin position="907"/>
        <end position="984"/>
    </location>
</feature>
<reference evidence="17" key="1">
    <citation type="submission" date="2021-03" db="EMBL/GenBank/DDBJ databases">
        <title>Ottowia sp. 27C isolated from the cloaca of a Giant Asian pond turtle (Heosemys grandis).</title>
        <authorList>
            <person name="Spergser J."/>
            <person name="Busse H.-J."/>
        </authorList>
    </citation>
    <scope>NUCLEOTIDE SEQUENCE</scope>
    <source>
        <strain evidence="17">27C</strain>
    </source>
</reference>
<dbReference type="Pfam" id="PF13342">
    <property type="entry name" value="Toprim_Crpt"/>
    <property type="match status" value="2"/>
</dbReference>
<dbReference type="GO" id="GO:0043597">
    <property type="term" value="C:cytoplasmic replication fork"/>
    <property type="evidence" value="ECO:0007669"/>
    <property type="project" value="TreeGrafter"/>
</dbReference>
<dbReference type="AlphaFoldDB" id="A0A975CFN1"/>
<dbReference type="InterPro" id="IPR003602">
    <property type="entry name" value="Topo_IA_DNA-bd_dom"/>
</dbReference>
<feature type="domain" description="Toprim" evidence="14">
    <location>
        <begin position="2"/>
        <end position="144"/>
    </location>
</feature>
<dbReference type="InterPro" id="IPR013497">
    <property type="entry name" value="Topo_IA_cen"/>
</dbReference>
<dbReference type="InterPro" id="IPR034144">
    <property type="entry name" value="TOPRIM_TopoIII"/>
</dbReference>
<evidence type="ECO:0000256" key="6">
    <source>
        <dbReference type="ARBA" id="ARBA00023029"/>
    </source>
</evidence>
<dbReference type="NCBIfam" id="NF011313">
    <property type="entry name" value="PRK14724.1"/>
    <property type="match status" value="1"/>
</dbReference>
<name>A0A975CFN1_9BURK</name>
<dbReference type="NCBIfam" id="TIGR01056">
    <property type="entry name" value="topB"/>
    <property type="match status" value="1"/>
</dbReference>
<evidence type="ECO:0000256" key="10">
    <source>
        <dbReference type="ARBA" id="ARBA00031985"/>
    </source>
</evidence>
<evidence type="ECO:0000256" key="11">
    <source>
        <dbReference type="ARBA" id="ARBA00032235"/>
    </source>
</evidence>
<dbReference type="SMART" id="SM00493">
    <property type="entry name" value="TOPRIM"/>
    <property type="match status" value="1"/>
</dbReference>
<dbReference type="InterPro" id="IPR013825">
    <property type="entry name" value="Topo_IA_cen_sub2"/>
</dbReference>
<dbReference type="InterPro" id="IPR005738">
    <property type="entry name" value="TopoIII"/>
</dbReference>
<dbReference type="EMBL" id="CP071796">
    <property type="protein sequence ID" value="QTD45563.1"/>
    <property type="molecule type" value="Genomic_DNA"/>
</dbReference>
<dbReference type="GO" id="GO:0006310">
    <property type="term" value="P:DNA recombination"/>
    <property type="evidence" value="ECO:0007669"/>
    <property type="project" value="TreeGrafter"/>
</dbReference>
<dbReference type="Gene3D" id="3.40.50.140">
    <property type="match status" value="1"/>
</dbReference>
<dbReference type="GO" id="GO:0003677">
    <property type="term" value="F:DNA binding"/>
    <property type="evidence" value="ECO:0007669"/>
    <property type="project" value="UniProtKB-KW"/>
</dbReference>
<keyword evidence="4" id="KW-0479">Metal-binding</keyword>
<dbReference type="Gene3D" id="1.10.245.10">
    <property type="entry name" value="SWIB/MDM2 domain"/>
    <property type="match status" value="1"/>
</dbReference>
<dbReference type="PROSITE" id="PS00396">
    <property type="entry name" value="TOPO_IA_1"/>
    <property type="match status" value="1"/>
</dbReference>
<dbReference type="GO" id="GO:0046872">
    <property type="term" value="F:metal ion binding"/>
    <property type="evidence" value="ECO:0007669"/>
    <property type="project" value="UniProtKB-KW"/>
</dbReference>
<dbReference type="SMART" id="SM00151">
    <property type="entry name" value="SWIB"/>
    <property type="match status" value="1"/>
</dbReference>
<evidence type="ECO:0000313" key="18">
    <source>
        <dbReference type="Proteomes" id="UP000663903"/>
    </source>
</evidence>
<protein>
    <recommendedName>
        <fullName evidence="3">DNA topoisomerase</fullName>
        <ecNumber evidence="3">5.6.2.1</ecNumber>
    </recommendedName>
    <alternativeName>
        <fullName evidence="12">Omega-protein</fullName>
    </alternativeName>
    <alternativeName>
        <fullName evidence="11">Relaxing enzyme</fullName>
    </alternativeName>
    <alternativeName>
        <fullName evidence="9">Swivelase</fullName>
    </alternativeName>
    <alternativeName>
        <fullName evidence="10">Untwisting enzyme</fullName>
    </alternativeName>
</protein>
<feature type="region of interest" description="Disordered" evidence="13">
    <location>
        <begin position="857"/>
        <end position="914"/>
    </location>
</feature>
<evidence type="ECO:0000256" key="2">
    <source>
        <dbReference type="ARBA" id="ARBA00009446"/>
    </source>
</evidence>
<dbReference type="SMART" id="SM00437">
    <property type="entry name" value="TOP1Ac"/>
    <property type="match status" value="1"/>
</dbReference>
<proteinExistence type="inferred from homology"/>
<evidence type="ECO:0000256" key="5">
    <source>
        <dbReference type="ARBA" id="ARBA00022842"/>
    </source>
</evidence>
<dbReference type="PROSITE" id="PS51925">
    <property type="entry name" value="SWIB_MDM2"/>
    <property type="match status" value="1"/>
</dbReference>
<dbReference type="GO" id="GO:0006281">
    <property type="term" value="P:DNA repair"/>
    <property type="evidence" value="ECO:0007669"/>
    <property type="project" value="TreeGrafter"/>
</dbReference>
<dbReference type="Gene3D" id="2.70.20.10">
    <property type="entry name" value="Topoisomerase I, domain 3"/>
    <property type="match status" value="1"/>
</dbReference>
<evidence type="ECO:0000256" key="9">
    <source>
        <dbReference type="ARBA" id="ARBA00030003"/>
    </source>
</evidence>
<dbReference type="Gene3D" id="1.10.290.10">
    <property type="entry name" value="Topoisomerase I, domain 4"/>
    <property type="match status" value="1"/>
</dbReference>
<sequence length="984" mass="108761">MKTLVIAEKPSVAQDIVRALTPVAGKFDKHDEHFENERYVVTSAVGHLVEIQAPEEFDVKRGKWSFAHLPVIPPHFDLKPVDKTKTRLAAVVKQARRKDVGKLINACDAGREGELIFRLIEQYAFDGKHAKKPVQRLWLQSMTPQAIRDGFDHLRSDAQMQGLADAARSRSEADWLVGINGTRAMTAFNSRDGGFFLTTVGRVQTPTLTIVVEREEQIKKHVARDYWEVHGSFLAQAGEYPGKWFDPAWKKGDDAEDRADRVWDEREALAIAEAARGKACSVKEESKPTTQASPLLFDLTSLQREANGKFGFSAKTTLQLAQSLYERHKALTYPRTDARYLPEDYVPVAHKTFEMLAHSNQRHLAPHAAKALADGYIKPTKRIFDNSKVSDHFAIIPTLEAPGALSEAEQKLYDLVVRRFMAVFYPSAEFMVTTRITTASHEGKSYNFQSNGKVLVKPGWLAIYGKEAASETEGDKDSKDNKTLVPVQPGELVRADHVEPKALRTKPPARYSEATLLGAMEGAGKWIEDDELREAMQEKGLGTPATRAAIIEGLLVEKYMLREGRELIPTAKAFQLLTLLRGLEIKELSKPELTGDWEYKLAQMEQGKLARDTFMREIAEMTERIVRKAKEFDRDTVPGDYATLHTPCPQCAGVVKENYRRFACTGAAGDGQGACGFSFTKTPAGRTFNVEEADQFLREQKIGPLEGFRSKAGWPFVAELALVRDEESGNFKLEFDFGDDAKAEATGEIVDLSAEPSLGPCPKCGAPVKAFGKSYVCERSVPTPSHPAPTCDFKSGQIILQQPVEPEQMAKLLQGGKTDLLDKFVSMRTRRAFKARLAWSAEEGKVIFEFEPREGARKYPERKTAAAPAKTTTKSVADRAGGTSATAKKSAKKAPTKKAAAKTGKTPRAGNLKPSPALAAVIGEGPFGRGEVMKLLWDYIKAQNLQDPQDKRTIRADAKLKPVFGGEDSVGMFKLAGIVGGHLQ</sequence>
<dbReference type="InterPro" id="IPR025589">
    <property type="entry name" value="Toprim_C_rpt"/>
</dbReference>
<dbReference type="PRINTS" id="PR00417">
    <property type="entry name" value="PRTPISMRASEI"/>
</dbReference>
<keyword evidence="5" id="KW-0460">Magnesium</keyword>
<dbReference type="KEGG" id="otd:J1M35_01140"/>
<dbReference type="InterPro" id="IPR023406">
    <property type="entry name" value="Topo_IA_AS"/>
</dbReference>
<dbReference type="CDD" id="cd10567">
    <property type="entry name" value="SWIB-MDM2_like"/>
    <property type="match status" value="1"/>
</dbReference>
<feature type="compositionally biased region" description="Basic residues" evidence="13">
    <location>
        <begin position="889"/>
        <end position="900"/>
    </location>
</feature>
<dbReference type="InterPro" id="IPR003601">
    <property type="entry name" value="Topo_IA_2"/>
</dbReference>
<evidence type="ECO:0000259" key="16">
    <source>
        <dbReference type="PROSITE" id="PS52039"/>
    </source>
</evidence>
<evidence type="ECO:0000256" key="3">
    <source>
        <dbReference type="ARBA" id="ARBA00012891"/>
    </source>
</evidence>
<dbReference type="Pfam" id="PF01131">
    <property type="entry name" value="Topoisom_bac"/>
    <property type="match status" value="1"/>
</dbReference>
<dbReference type="Pfam" id="PF02201">
    <property type="entry name" value="SWIB"/>
    <property type="match status" value="1"/>
</dbReference>
<feature type="domain" description="Topo IA-type catalytic" evidence="16">
    <location>
        <begin position="160"/>
        <end position="626"/>
    </location>
</feature>
<keyword evidence="6" id="KW-0799">Topoisomerase</keyword>
<keyword evidence="8" id="KW-0413">Isomerase</keyword>
<dbReference type="InterPro" id="IPR013824">
    <property type="entry name" value="Topo_IA_cen_sub1"/>
</dbReference>
<dbReference type="InterPro" id="IPR019835">
    <property type="entry name" value="SWIB_domain"/>
</dbReference>
<dbReference type="CDD" id="cd03362">
    <property type="entry name" value="TOPRIM_TopoIA_TopoIII"/>
    <property type="match status" value="1"/>
</dbReference>
<dbReference type="RefSeq" id="WP_208009311.1">
    <property type="nucleotide sequence ID" value="NZ_CP071796.1"/>
</dbReference>
<dbReference type="NCBIfam" id="NF005829">
    <property type="entry name" value="PRK07726.1"/>
    <property type="match status" value="1"/>
</dbReference>
<keyword evidence="7" id="KW-0238">DNA-binding</keyword>
<dbReference type="SUPFAM" id="SSF56712">
    <property type="entry name" value="Prokaryotic type I DNA topoisomerase"/>
    <property type="match status" value="1"/>
</dbReference>
<evidence type="ECO:0000256" key="12">
    <source>
        <dbReference type="ARBA" id="ARBA00032877"/>
    </source>
</evidence>
<dbReference type="PANTHER" id="PTHR11390:SF21">
    <property type="entry name" value="DNA TOPOISOMERASE 3-ALPHA"/>
    <property type="match status" value="1"/>
</dbReference>
<dbReference type="SMART" id="SM00436">
    <property type="entry name" value="TOP1Bc"/>
    <property type="match status" value="1"/>
</dbReference>
<dbReference type="InterPro" id="IPR036885">
    <property type="entry name" value="SWIB_MDM2_dom_sf"/>
</dbReference>
<dbReference type="PANTHER" id="PTHR11390">
    <property type="entry name" value="PROKARYOTIC DNA TOPOISOMERASE"/>
    <property type="match status" value="1"/>
</dbReference>
<organism evidence="17 18">
    <name type="scientific">Ottowia testudinis</name>
    <dbReference type="NCBI Taxonomy" id="2816950"/>
    <lineage>
        <taxon>Bacteria</taxon>
        <taxon>Pseudomonadati</taxon>
        <taxon>Pseudomonadota</taxon>
        <taxon>Betaproteobacteria</taxon>
        <taxon>Burkholderiales</taxon>
        <taxon>Comamonadaceae</taxon>
        <taxon>Ottowia</taxon>
    </lineage>
</organism>
<dbReference type="PROSITE" id="PS52039">
    <property type="entry name" value="TOPO_IA_2"/>
    <property type="match status" value="1"/>
</dbReference>
<dbReference type="InterPro" id="IPR023405">
    <property type="entry name" value="Topo_IA_core_domain"/>
</dbReference>
<dbReference type="Proteomes" id="UP000663903">
    <property type="component" value="Chromosome"/>
</dbReference>